<dbReference type="Pfam" id="PF01841">
    <property type="entry name" value="Transglut_core"/>
    <property type="match status" value="1"/>
</dbReference>
<dbReference type="Gene3D" id="3.80.10.10">
    <property type="entry name" value="Ribonuclease Inhibitor"/>
    <property type="match status" value="1"/>
</dbReference>
<name>A0A252F195_9FIRM</name>
<organism evidence="4 5">
    <name type="scientific">Butyricicoccus porcorum</name>
    <dbReference type="NCBI Taxonomy" id="1945634"/>
    <lineage>
        <taxon>Bacteria</taxon>
        <taxon>Bacillati</taxon>
        <taxon>Bacillota</taxon>
        <taxon>Clostridia</taxon>
        <taxon>Eubacteriales</taxon>
        <taxon>Butyricicoccaceae</taxon>
        <taxon>Butyricicoccus</taxon>
    </lineage>
</organism>
<sequence>MKQKLVSLLLLLALLAGQLPAAATYTGSDKTIPLTGSVTVVNPLYGGTADEESPSDSTDFIIENPPNFRKKQAERGEHGASATAYYTDIADAAGFVRSQMANRQHVITLAYRTTVRSNSEDPKVSIVKSIVANALGETGNENEGDYLRWQYGRYVCNIQGESVVNGDGTSTYSYKFIYSVVYYTTAEQERELNDKLTEVLRSLHLEQATDYQKIERIYSYICDHVSYDSDDTTTQKYTAYSALTRGTAVCQGYALLLYRMLREAGFSTRIIAGTATASGENHAWNIVKLGEQYYYLDSTWDAGASWRDYFLRGKDSFLGHEAWSDYTSDEFIAAYPIAETSYEPGPADDPQSSLLGQGTCGNDITWSLAEDGVLTLRGSGRMNDYEEGKAPWAELAERITALDIGCGITSVGSYAFSGCTALNTAVVLPDGIKRIGSGAFSGCTALLSIDILPSVADIQTNSIPSGTVIRGCTGSTAETVASLLGLTFETIQSIADAEIQLSQTVYSFTGEACTPTVTATTADGAEVPCTVVYSNNIGAGTAQVMVSGTDTYGGKTEVQFTIEKAVPQVEVPQGLSALCGQSLRDVLHSSCFAWQEPEQSVGMEKGEKTFYLTYTPIDTQNYTAVTDIPVTVSVHDTIGLSSTAATTHVGAELRLIPSAIPNNAPEDILFWNSDTPEVASVSSEGIVTANAEGTAVISVHSVNGEYAQCTVTVETLPFTDVAQKAWYYNAVSYARGNGLFAGITPTTFGPNKTMTRAMLVQVLYSMSGLPTVTGKSPFSDVEEGKWYTSAVIWAAENGVAAGTGNGTFSPNKHVTREQTATILYKYADLNGHSTTSYVSISSYDDDQDVSNWAIHAMQWAVGNGLISGTDGNLLQPRGNATRAQLAQIMMKFRYNIVYG</sequence>
<evidence type="ECO:0000256" key="2">
    <source>
        <dbReference type="SAM" id="SignalP"/>
    </source>
</evidence>
<dbReference type="SUPFAM" id="SSF49373">
    <property type="entry name" value="Invasin/intimin cell-adhesion fragments"/>
    <property type="match status" value="1"/>
</dbReference>
<dbReference type="InterPro" id="IPR038765">
    <property type="entry name" value="Papain-like_cys_pep_sf"/>
</dbReference>
<reference evidence="4 5" key="1">
    <citation type="submission" date="2017-05" db="EMBL/GenBank/DDBJ databases">
        <title>Butyricicoccus porcorum sp. nov. a butyrate-producing bacterium from the swine intestinal tract.</title>
        <authorList>
            <person name="Trachsel J."/>
            <person name="Humphrey S."/>
            <person name="Allen H.K."/>
        </authorList>
    </citation>
    <scope>NUCLEOTIDE SEQUENCE [LARGE SCALE GENOMIC DNA]</scope>
    <source>
        <strain evidence="4">BB10</strain>
    </source>
</reference>
<dbReference type="Pfam" id="PF02368">
    <property type="entry name" value="Big_2"/>
    <property type="match status" value="1"/>
</dbReference>
<dbReference type="InterPro" id="IPR003343">
    <property type="entry name" value="Big_2"/>
</dbReference>
<dbReference type="GO" id="GO:0005737">
    <property type="term" value="C:cytoplasm"/>
    <property type="evidence" value="ECO:0007669"/>
    <property type="project" value="TreeGrafter"/>
</dbReference>
<keyword evidence="1" id="KW-0677">Repeat</keyword>
<gene>
    <name evidence="4" type="ORF">CBW42_13610</name>
</gene>
<evidence type="ECO:0000313" key="4">
    <source>
        <dbReference type="EMBL" id="OUM19360.1"/>
    </source>
</evidence>
<dbReference type="OrthoDB" id="9788327at2"/>
<dbReference type="InterPro" id="IPR008964">
    <property type="entry name" value="Invasin/intimin_cell_adhesion"/>
</dbReference>
<protein>
    <recommendedName>
        <fullName evidence="3">SLH domain-containing protein</fullName>
    </recommendedName>
</protein>
<dbReference type="Gene3D" id="2.60.40.1080">
    <property type="match status" value="1"/>
</dbReference>
<dbReference type="InterPro" id="IPR002931">
    <property type="entry name" value="Transglutaminase-like"/>
</dbReference>
<proteinExistence type="predicted"/>
<feature type="domain" description="SLH" evidence="3">
    <location>
        <begin position="714"/>
        <end position="773"/>
    </location>
</feature>
<dbReference type="PANTHER" id="PTHR46333">
    <property type="entry name" value="CYTOKINESIS PROTEIN 3"/>
    <property type="match status" value="1"/>
</dbReference>
<dbReference type="InterPro" id="IPR026906">
    <property type="entry name" value="LRR_5"/>
</dbReference>
<dbReference type="Gene3D" id="3.10.620.30">
    <property type="match status" value="1"/>
</dbReference>
<feature type="domain" description="SLH" evidence="3">
    <location>
        <begin position="840"/>
        <end position="899"/>
    </location>
</feature>
<dbReference type="RefSeq" id="WP_087022653.1">
    <property type="nucleotide sequence ID" value="NZ_NHOC01000020.1"/>
</dbReference>
<dbReference type="SMART" id="SM00635">
    <property type="entry name" value="BID_2"/>
    <property type="match status" value="1"/>
</dbReference>
<dbReference type="PROSITE" id="PS51272">
    <property type="entry name" value="SLH"/>
    <property type="match status" value="3"/>
</dbReference>
<dbReference type="SMART" id="SM00460">
    <property type="entry name" value="TGc"/>
    <property type="match status" value="1"/>
</dbReference>
<dbReference type="Pfam" id="PF00395">
    <property type="entry name" value="SLH"/>
    <property type="match status" value="3"/>
</dbReference>
<keyword evidence="5" id="KW-1185">Reference proteome</keyword>
<dbReference type="Proteomes" id="UP000194903">
    <property type="component" value="Unassembled WGS sequence"/>
</dbReference>
<dbReference type="InterPro" id="IPR001119">
    <property type="entry name" value="SLH_dom"/>
</dbReference>
<dbReference type="EMBL" id="NHOC01000020">
    <property type="protein sequence ID" value="OUM19360.1"/>
    <property type="molecule type" value="Genomic_DNA"/>
</dbReference>
<evidence type="ECO:0000259" key="3">
    <source>
        <dbReference type="PROSITE" id="PS51272"/>
    </source>
</evidence>
<evidence type="ECO:0000256" key="1">
    <source>
        <dbReference type="ARBA" id="ARBA00022737"/>
    </source>
</evidence>
<feature type="signal peptide" evidence="2">
    <location>
        <begin position="1"/>
        <end position="21"/>
    </location>
</feature>
<dbReference type="InterPro" id="IPR032675">
    <property type="entry name" value="LRR_dom_sf"/>
</dbReference>
<evidence type="ECO:0000313" key="5">
    <source>
        <dbReference type="Proteomes" id="UP000194903"/>
    </source>
</evidence>
<dbReference type="PANTHER" id="PTHR46333:SF2">
    <property type="entry name" value="CYTOKINESIS PROTEIN 3"/>
    <property type="match status" value="1"/>
</dbReference>
<dbReference type="Pfam" id="PF13306">
    <property type="entry name" value="LRR_5"/>
    <property type="match status" value="1"/>
</dbReference>
<dbReference type="InterPro" id="IPR052557">
    <property type="entry name" value="CAP/Cytokinesis_protein"/>
</dbReference>
<comment type="caution">
    <text evidence="4">The sequence shown here is derived from an EMBL/GenBank/DDBJ whole genome shotgun (WGS) entry which is preliminary data.</text>
</comment>
<feature type="chain" id="PRO_5039170181" description="SLH domain-containing protein" evidence="2">
    <location>
        <begin position="22"/>
        <end position="899"/>
    </location>
</feature>
<dbReference type="AlphaFoldDB" id="A0A252F195"/>
<feature type="domain" description="SLH" evidence="3">
    <location>
        <begin position="774"/>
        <end position="837"/>
    </location>
</feature>
<keyword evidence="2" id="KW-0732">Signal</keyword>
<dbReference type="SUPFAM" id="SSF54001">
    <property type="entry name" value="Cysteine proteinases"/>
    <property type="match status" value="1"/>
</dbReference>
<accession>A0A252F195</accession>